<protein>
    <recommendedName>
        <fullName evidence="3">Nucleoside phosphorylase domain-containing protein</fullName>
    </recommendedName>
</protein>
<sequence length="377" mass="39463">MRALVLIIVAACGAIAASASVAAPHAESRIPAIMAADIGATSGSPELMYIERNFTAERVLPVPTCVKVSVGALAVAGKAQPMRVVLAYSGIGAVAAALCVQALVTELNLEYILWPGTAGASAVIGGPFAKPMTRGACTLNDDATMLSLGSTCVTSKTANIMCGMCQGEQTSSFPVADECAVRRCSGQNNTMGQCLFALNTSLADKVSAATATYVAPPMPAAMMEHAEAWWTATLGKPTTVNNWTTPTRPTFFAQCATTTTANLIDPSLPMDAWCRDAVGTLVGKHPDEVPCVSDMEDTGVAQALAEMAPEVPVAFIRGMSNYGNSPLYRGELAGYGTYWGQNFTWAPAATLEAFNKEGYNFAVRITNEIVLHFLASL</sequence>
<name>A0A7S1QTM8_NEODS</name>
<evidence type="ECO:0000256" key="1">
    <source>
        <dbReference type="SAM" id="SignalP"/>
    </source>
</evidence>
<accession>A0A7S1QTM8</accession>
<gene>
    <name evidence="2" type="ORF">NDES1114_LOCUS31290</name>
</gene>
<reference evidence="2" key="1">
    <citation type="submission" date="2021-01" db="EMBL/GenBank/DDBJ databases">
        <authorList>
            <person name="Corre E."/>
            <person name="Pelletier E."/>
            <person name="Niang G."/>
            <person name="Scheremetjew M."/>
            <person name="Finn R."/>
            <person name="Kale V."/>
            <person name="Holt S."/>
            <person name="Cochrane G."/>
            <person name="Meng A."/>
            <person name="Brown T."/>
            <person name="Cohen L."/>
        </authorList>
    </citation>
    <scope>NUCLEOTIDE SEQUENCE</scope>
    <source>
        <strain evidence="2">CCAP 1951/1</strain>
    </source>
</reference>
<feature type="chain" id="PRO_5031177301" description="Nucleoside phosphorylase domain-containing protein" evidence="1">
    <location>
        <begin position="20"/>
        <end position="377"/>
    </location>
</feature>
<feature type="signal peptide" evidence="1">
    <location>
        <begin position="1"/>
        <end position="19"/>
    </location>
</feature>
<dbReference type="GO" id="GO:0003824">
    <property type="term" value="F:catalytic activity"/>
    <property type="evidence" value="ECO:0007669"/>
    <property type="project" value="InterPro"/>
</dbReference>
<dbReference type="SUPFAM" id="SSF53167">
    <property type="entry name" value="Purine and uridine phosphorylases"/>
    <property type="match status" value="1"/>
</dbReference>
<keyword evidence="1" id="KW-0732">Signal</keyword>
<proteinExistence type="predicted"/>
<evidence type="ECO:0000313" key="2">
    <source>
        <dbReference type="EMBL" id="CAD9148058.1"/>
    </source>
</evidence>
<dbReference type="EMBL" id="HBGF01046764">
    <property type="protein sequence ID" value="CAD9148058.1"/>
    <property type="molecule type" value="Transcribed_RNA"/>
</dbReference>
<dbReference type="Gene3D" id="3.40.50.1580">
    <property type="entry name" value="Nucleoside phosphorylase domain"/>
    <property type="match status" value="1"/>
</dbReference>
<dbReference type="GO" id="GO:0009116">
    <property type="term" value="P:nucleoside metabolic process"/>
    <property type="evidence" value="ECO:0007669"/>
    <property type="project" value="InterPro"/>
</dbReference>
<evidence type="ECO:0008006" key="3">
    <source>
        <dbReference type="Google" id="ProtNLM"/>
    </source>
</evidence>
<dbReference type="AlphaFoldDB" id="A0A7S1QTM8"/>
<dbReference type="InterPro" id="IPR035994">
    <property type="entry name" value="Nucleoside_phosphorylase_sf"/>
</dbReference>
<organism evidence="2">
    <name type="scientific">Neobodo designis</name>
    <name type="common">Flagellated protozoan</name>
    <name type="synonym">Bodo designis</name>
    <dbReference type="NCBI Taxonomy" id="312471"/>
    <lineage>
        <taxon>Eukaryota</taxon>
        <taxon>Discoba</taxon>
        <taxon>Euglenozoa</taxon>
        <taxon>Kinetoplastea</taxon>
        <taxon>Metakinetoplastina</taxon>
        <taxon>Neobodonida</taxon>
        <taxon>Neobodo</taxon>
    </lineage>
</organism>